<evidence type="ECO:0000256" key="2">
    <source>
        <dbReference type="ARBA" id="ARBA00010044"/>
    </source>
</evidence>
<gene>
    <name evidence="11" type="ORF">GCM10022215_11800</name>
</gene>
<evidence type="ECO:0000256" key="5">
    <source>
        <dbReference type="ARBA" id="ARBA00022801"/>
    </source>
</evidence>
<dbReference type="InterPro" id="IPR003593">
    <property type="entry name" value="AAA+_ATPase"/>
</dbReference>
<keyword evidence="9" id="KW-0812">Transmembrane</keyword>
<keyword evidence="8" id="KW-0547">Nucleotide-binding</keyword>
<dbReference type="PANTHER" id="PTHR23076">
    <property type="entry name" value="METALLOPROTEASE M41 FTSH"/>
    <property type="match status" value="1"/>
</dbReference>
<evidence type="ECO:0000259" key="10">
    <source>
        <dbReference type="SMART" id="SM00382"/>
    </source>
</evidence>
<evidence type="ECO:0000256" key="3">
    <source>
        <dbReference type="ARBA" id="ARBA00022670"/>
    </source>
</evidence>
<comment type="similarity">
    <text evidence="2">In the C-terminal section; belongs to the peptidase M41 family.</text>
</comment>
<accession>A0ABP7XF67</accession>
<keyword evidence="9" id="KW-1133">Transmembrane helix</keyword>
<evidence type="ECO:0000313" key="12">
    <source>
        <dbReference type="Proteomes" id="UP001501495"/>
    </source>
</evidence>
<evidence type="ECO:0000313" key="11">
    <source>
        <dbReference type="EMBL" id="GAA4114024.1"/>
    </source>
</evidence>
<dbReference type="SUPFAM" id="SSF140990">
    <property type="entry name" value="FtsH protease domain-like"/>
    <property type="match status" value="1"/>
</dbReference>
<dbReference type="InterPro" id="IPR003960">
    <property type="entry name" value="ATPase_AAA_CS"/>
</dbReference>
<proteinExistence type="inferred from homology"/>
<dbReference type="EMBL" id="BAAAZH010000010">
    <property type="protein sequence ID" value="GAA4114024.1"/>
    <property type="molecule type" value="Genomic_DNA"/>
</dbReference>
<dbReference type="Gene3D" id="3.40.50.300">
    <property type="entry name" value="P-loop containing nucleotide triphosphate hydrolases"/>
    <property type="match status" value="1"/>
</dbReference>
<evidence type="ECO:0000256" key="7">
    <source>
        <dbReference type="ARBA" id="ARBA00023049"/>
    </source>
</evidence>
<dbReference type="InterPro" id="IPR000642">
    <property type="entry name" value="Peptidase_M41"/>
</dbReference>
<comment type="caution">
    <text evidence="11">The sequence shown here is derived from an EMBL/GenBank/DDBJ whole genome shotgun (WGS) entry which is preliminary data.</text>
</comment>
<dbReference type="PROSITE" id="PS00674">
    <property type="entry name" value="AAA"/>
    <property type="match status" value="1"/>
</dbReference>
<dbReference type="PANTHER" id="PTHR23076:SF97">
    <property type="entry name" value="ATP-DEPENDENT ZINC METALLOPROTEASE YME1L1"/>
    <property type="match status" value="1"/>
</dbReference>
<evidence type="ECO:0000256" key="6">
    <source>
        <dbReference type="ARBA" id="ARBA00022833"/>
    </source>
</evidence>
<comment type="cofactor">
    <cofactor evidence="1">
        <name>Zn(2+)</name>
        <dbReference type="ChEBI" id="CHEBI:29105"/>
    </cofactor>
</comment>
<feature type="domain" description="AAA+ ATPase" evidence="10">
    <location>
        <begin position="135"/>
        <end position="274"/>
    </location>
</feature>
<dbReference type="SUPFAM" id="SSF52540">
    <property type="entry name" value="P-loop containing nucleoside triphosphate hydrolases"/>
    <property type="match status" value="1"/>
</dbReference>
<dbReference type="Gene3D" id="1.20.58.760">
    <property type="entry name" value="Peptidase M41"/>
    <property type="match status" value="1"/>
</dbReference>
<dbReference type="Pfam" id="PF00004">
    <property type="entry name" value="AAA"/>
    <property type="match status" value="1"/>
</dbReference>
<dbReference type="InterPro" id="IPR037219">
    <property type="entry name" value="Peptidase_M41-like"/>
</dbReference>
<sequence length="544" mass="56783">MRLEDDQLTGTATGVGAFVATVPTRDGTATALLDRLVDRGVPIVVDRQPGKQTIRLLTSTLLPLLVLAALFGLLFAGPAGTAGVRGFGRLGGSRAVPPSDTFDDVAGADRAVAELRDVVDHLRDPARYDRLGALPPRGVLLVGPPGTGKTLIARATAGEAGVPFFSVAGAAFVESLVGVGAARVRDLFEQVRASAPAIVFIDEIDAFGRRRGQGDGGSAEEREQTLNQLLVELDGFTAATGIVVIAATNRPDVLDPALLRPGRFDRHVLVDLPDRAGRARILALHAARRPLDADVDLDQVARRTAGFSGADLAGVLNEAALLAVRAGRAALTAADLSEGIDRVLVGATTPRTAADPQARHLAAARVAARAVVAVVDGRECDRISLHATGPAGIGPEERTASRSRYLAGLRLPAAGIAAELELHGEASTQCEADIEALTTAADIAVRRYGLGPRTGPVRLVGPGGDHLGSLPEDVVLSEQARQRVEEEVRALVDDAIAEAREVLRVHRRTWSELTEAVADRESLEGAALAELLAPVRAPVATPGR</sequence>
<feature type="transmembrane region" description="Helical" evidence="9">
    <location>
        <begin position="56"/>
        <end position="76"/>
    </location>
</feature>
<dbReference type="Pfam" id="PF01434">
    <property type="entry name" value="Peptidase_M41"/>
    <property type="match status" value="1"/>
</dbReference>
<evidence type="ECO:0000256" key="9">
    <source>
        <dbReference type="SAM" id="Phobius"/>
    </source>
</evidence>
<name>A0ABP7XF67_9ACTN</name>
<organism evidence="11 12">
    <name type="scientific">Nocardioides fonticola</name>
    <dbReference type="NCBI Taxonomy" id="450363"/>
    <lineage>
        <taxon>Bacteria</taxon>
        <taxon>Bacillati</taxon>
        <taxon>Actinomycetota</taxon>
        <taxon>Actinomycetes</taxon>
        <taxon>Propionibacteriales</taxon>
        <taxon>Nocardioidaceae</taxon>
        <taxon>Nocardioides</taxon>
    </lineage>
</organism>
<reference evidence="12" key="1">
    <citation type="journal article" date="2019" name="Int. J. Syst. Evol. Microbiol.">
        <title>The Global Catalogue of Microorganisms (GCM) 10K type strain sequencing project: providing services to taxonomists for standard genome sequencing and annotation.</title>
        <authorList>
            <consortium name="The Broad Institute Genomics Platform"/>
            <consortium name="The Broad Institute Genome Sequencing Center for Infectious Disease"/>
            <person name="Wu L."/>
            <person name="Ma J."/>
        </authorList>
    </citation>
    <scope>NUCLEOTIDE SEQUENCE [LARGE SCALE GENOMIC DNA]</scope>
    <source>
        <strain evidence="12">JCM 16703</strain>
    </source>
</reference>
<keyword evidence="4" id="KW-0479">Metal-binding</keyword>
<keyword evidence="8" id="KW-0067">ATP-binding</keyword>
<protein>
    <recommendedName>
        <fullName evidence="10">AAA+ ATPase domain-containing protein</fullName>
    </recommendedName>
</protein>
<keyword evidence="9" id="KW-0472">Membrane</keyword>
<dbReference type="Gene3D" id="1.10.8.60">
    <property type="match status" value="1"/>
</dbReference>
<dbReference type="InterPro" id="IPR041569">
    <property type="entry name" value="AAA_lid_3"/>
</dbReference>
<keyword evidence="6" id="KW-0862">Zinc</keyword>
<dbReference type="Proteomes" id="UP001501495">
    <property type="component" value="Unassembled WGS sequence"/>
</dbReference>
<evidence type="ECO:0000256" key="1">
    <source>
        <dbReference type="ARBA" id="ARBA00001947"/>
    </source>
</evidence>
<keyword evidence="12" id="KW-1185">Reference proteome</keyword>
<dbReference type="CDD" id="cd19501">
    <property type="entry name" value="RecA-like_FtsH"/>
    <property type="match status" value="1"/>
</dbReference>
<keyword evidence="7" id="KW-0482">Metalloprotease</keyword>
<evidence type="ECO:0000256" key="8">
    <source>
        <dbReference type="RuleBase" id="RU003651"/>
    </source>
</evidence>
<keyword evidence="5" id="KW-0378">Hydrolase</keyword>
<dbReference type="SMART" id="SM00382">
    <property type="entry name" value="AAA"/>
    <property type="match status" value="1"/>
</dbReference>
<dbReference type="InterPro" id="IPR003959">
    <property type="entry name" value="ATPase_AAA_core"/>
</dbReference>
<comment type="similarity">
    <text evidence="8">Belongs to the AAA ATPase family.</text>
</comment>
<keyword evidence="3" id="KW-0645">Protease</keyword>
<evidence type="ECO:0000256" key="4">
    <source>
        <dbReference type="ARBA" id="ARBA00022723"/>
    </source>
</evidence>
<dbReference type="Pfam" id="PF17862">
    <property type="entry name" value="AAA_lid_3"/>
    <property type="match status" value="1"/>
</dbReference>
<dbReference type="InterPro" id="IPR027417">
    <property type="entry name" value="P-loop_NTPase"/>
</dbReference>